<dbReference type="Proteomes" id="UP001158067">
    <property type="component" value="Unassembled WGS sequence"/>
</dbReference>
<proteinExistence type="predicted"/>
<accession>A0ABY1QMW2</accession>
<comment type="caution">
    <text evidence="1">The sequence shown here is derived from an EMBL/GenBank/DDBJ whole genome shotgun (WGS) entry which is preliminary data.</text>
</comment>
<evidence type="ECO:0000313" key="2">
    <source>
        <dbReference type="Proteomes" id="UP001158067"/>
    </source>
</evidence>
<name>A0ABY1QMW2_9BACT</name>
<gene>
    <name evidence="1" type="ORF">SAMN06265222_12022</name>
</gene>
<protein>
    <recommendedName>
        <fullName evidence="3">PI3K/PI4K catalytic domain-containing protein</fullName>
    </recommendedName>
</protein>
<sequence>MAKWLNYITAEPGPSDGTNDALWLHHRSLAKSVKKNKYLIANEHICGNVGWYLRIPIPPFATMRKGNSTRFFASLDFGSNITRPPDMQPHLVAEKLPKLATGVTLFDIFIANPDRHEGNLKVDCRFNPTTMDVFDHDQALLGDIGEERLKKCEGNLGLTLKLRHSPHFHKLAPELRSCEHFSHWLTRIESLDDEFISDVCNECRDFGLLAREVEGCRSFLVKRKSTLHEIINHNKEFFLKIKDWGLFQ</sequence>
<dbReference type="EMBL" id="FXUG01000020">
    <property type="protein sequence ID" value="SMP75837.1"/>
    <property type="molecule type" value="Genomic_DNA"/>
</dbReference>
<dbReference type="Gene3D" id="1.10.1070.20">
    <property type="match status" value="1"/>
</dbReference>
<keyword evidence="2" id="KW-1185">Reference proteome</keyword>
<reference evidence="1 2" key="1">
    <citation type="submission" date="2017-05" db="EMBL/GenBank/DDBJ databases">
        <authorList>
            <person name="Varghese N."/>
            <person name="Submissions S."/>
        </authorList>
    </citation>
    <scope>NUCLEOTIDE SEQUENCE [LARGE SCALE GENOMIC DNA]</scope>
    <source>
        <strain evidence="1 2">DSM 25457</strain>
    </source>
</reference>
<organism evidence="1 2">
    <name type="scientific">Neorhodopirellula lusitana</name>
    <dbReference type="NCBI Taxonomy" id="445327"/>
    <lineage>
        <taxon>Bacteria</taxon>
        <taxon>Pseudomonadati</taxon>
        <taxon>Planctomycetota</taxon>
        <taxon>Planctomycetia</taxon>
        <taxon>Pirellulales</taxon>
        <taxon>Pirellulaceae</taxon>
        <taxon>Neorhodopirellula</taxon>
    </lineage>
</organism>
<evidence type="ECO:0008006" key="3">
    <source>
        <dbReference type="Google" id="ProtNLM"/>
    </source>
</evidence>
<dbReference type="RefSeq" id="WP_283435117.1">
    <property type="nucleotide sequence ID" value="NZ_CAWLDM010000001.1"/>
</dbReference>
<evidence type="ECO:0000313" key="1">
    <source>
        <dbReference type="EMBL" id="SMP75837.1"/>
    </source>
</evidence>